<comment type="similarity">
    <text evidence="1 7">Belongs to the peptidase S8 family.</text>
</comment>
<dbReference type="PANTHER" id="PTHR43806:SF11">
    <property type="entry name" value="CEREVISIN-RELATED"/>
    <property type="match status" value="1"/>
</dbReference>
<feature type="signal peptide" evidence="9">
    <location>
        <begin position="1"/>
        <end position="32"/>
    </location>
</feature>
<evidence type="ECO:0000313" key="12">
    <source>
        <dbReference type="Proteomes" id="UP001596025"/>
    </source>
</evidence>
<proteinExistence type="inferred from homology"/>
<dbReference type="InterPro" id="IPR000209">
    <property type="entry name" value="Peptidase_S8/S53_dom"/>
</dbReference>
<evidence type="ECO:0000259" key="10">
    <source>
        <dbReference type="PROSITE" id="PS50853"/>
    </source>
</evidence>
<dbReference type="SMART" id="SM00060">
    <property type="entry name" value="FN3"/>
    <property type="match status" value="3"/>
</dbReference>
<dbReference type="InterPro" id="IPR013783">
    <property type="entry name" value="Ig-like_fold"/>
</dbReference>
<keyword evidence="6" id="KW-0119">Carbohydrate metabolism</keyword>
<feature type="chain" id="PRO_5046831629" evidence="9">
    <location>
        <begin position="33"/>
        <end position="1233"/>
    </location>
</feature>
<dbReference type="PANTHER" id="PTHR43806">
    <property type="entry name" value="PEPTIDASE S8"/>
    <property type="match status" value="1"/>
</dbReference>
<keyword evidence="9" id="KW-0732">Signal</keyword>
<evidence type="ECO:0000256" key="4">
    <source>
        <dbReference type="ARBA" id="ARBA00022825"/>
    </source>
</evidence>
<evidence type="ECO:0000313" key="11">
    <source>
        <dbReference type="EMBL" id="MFC4696159.1"/>
    </source>
</evidence>
<dbReference type="InterPro" id="IPR015500">
    <property type="entry name" value="Peptidase_S8_subtilisin-rel"/>
</dbReference>
<dbReference type="SUPFAM" id="SSF49265">
    <property type="entry name" value="Fibronectin type III"/>
    <property type="match status" value="1"/>
</dbReference>
<dbReference type="InterPro" id="IPR036852">
    <property type="entry name" value="Peptidase_S8/S53_dom_sf"/>
</dbReference>
<evidence type="ECO:0000256" key="3">
    <source>
        <dbReference type="ARBA" id="ARBA00022801"/>
    </source>
</evidence>
<keyword evidence="3 7" id="KW-0378">Hydrolase</keyword>
<keyword evidence="4 7" id="KW-0720">Serine protease</keyword>
<dbReference type="EMBL" id="JBHSGR010000040">
    <property type="protein sequence ID" value="MFC4696159.1"/>
    <property type="molecule type" value="Genomic_DNA"/>
</dbReference>
<dbReference type="InterPro" id="IPR003961">
    <property type="entry name" value="FN3_dom"/>
</dbReference>
<dbReference type="Gene3D" id="3.40.50.200">
    <property type="entry name" value="Peptidase S8/S53 domain"/>
    <property type="match status" value="1"/>
</dbReference>
<protein>
    <submittedName>
        <fullName evidence="11">S8 family serine peptidase</fullName>
    </submittedName>
</protein>
<evidence type="ECO:0000256" key="5">
    <source>
        <dbReference type="ARBA" id="ARBA00023295"/>
    </source>
</evidence>
<feature type="region of interest" description="Disordered" evidence="8">
    <location>
        <begin position="629"/>
        <end position="649"/>
    </location>
</feature>
<keyword evidence="5" id="KW-0326">Glycosidase</keyword>
<keyword evidence="12" id="KW-1185">Reference proteome</keyword>
<evidence type="ECO:0000256" key="8">
    <source>
        <dbReference type="SAM" id="MobiDB-lite"/>
    </source>
</evidence>
<dbReference type="InterPro" id="IPR013207">
    <property type="entry name" value="LGFP"/>
</dbReference>
<dbReference type="Proteomes" id="UP001596025">
    <property type="component" value="Unassembled WGS sequence"/>
</dbReference>
<dbReference type="InterPro" id="IPR023828">
    <property type="entry name" value="Peptidase_S8_Ser-AS"/>
</dbReference>
<feature type="active site" description="Charge relay system" evidence="7">
    <location>
        <position position="305"/>
    </location>
</feature>
<comment type="caution">
    <text evidence="11">The sequence shown here is derived from an EMBL/GenBank/DDBJ whole genome shotgun (WGS) entry which is preliminary data.</text>
</comment>
<dbReference type="Pfam" id="PF00041">
    <property type="entry name" value="fn3"/>
    <property type="match status" value="2"/>
</dbReference>
<dbReference type="SUPFAM" id="SSF52743">
    <property type="entry name" value="Subtilisin-like"/>
    <property type="match status" value="1"/>
</dbReference>
<sequence>MSRTRSLSRLGAALTGAVTTTLLVLAAAPAHAADEPVTIDVLKVVDGEYVVETVSVPGGSADRTEASLEARADVVEASPSVTYRPQGGDPFWEADDPQQVGAVRDVWPRTRGAGQVVAVLDTTVDTTHPDLAGAFVPGTDTTGAAPDGEWHGTGVAGVIAARADNGIGSAGMAPEARIMPVRVCAPSCPSAAVARGILWAVDHGADVVNMSLAGAGYSDVTGVAIRYALDRGVPVVASTGNDGLNGNPVMYPAANSGVVAVSATTPTGAPADWAVHGWQADVATVGESVLLPMPGDGYGSGSGTSFSGPAVAGAVALLRASHPGITPEQVQAALQAGADSSGTWDRAWGAGRLSVPAAFAAADRAGAAPTVVPSPGTLDVSWAPVAGATSYTVRVDGAVRATVTGTTAQVTGLPDGNQVAVDVQADGGARSAAALATVGPAAPATPTLHSATLRGTATSAVLDVTASVAGPAVPKVALYRDGVSIGVYAVSLTGTPRTVGIGIGAMPTQETRWQLRGVDDLGRQSGFSDAVVTGSGRPAPPGAVTGLTGRTDGDRALLTWDDVGVAYTYRVAVDGAVVATPQTAGAAVAAPPAGTSRDYAVAVVDAWGQAGPEVTVTVSSTVATSPGAPAGVTATAGDRSATVSWSPAADNGSPVTGYTVTAAPGGATATTTGATSATVTGLTNGTSYTFTVTATNAVGTGPAGAPSAAVVPAGVPSAPTGVTARAGDGSATVSWTAAPANGSPVTGYTVTASPGGATATTTGATSATVTGLTNGTSYTFTVTATNAVGTGPAGGPSTAVTPSGADAGTSAVAAAYAATGGSTGPLGARVGAAYATTGGGLTQAYQNGRIHWSAATGAHAVYGDISRAYDPLWGESGVLGYPIGDRYPTPGNGWTQAFQFGRIHTSPGTGAHAVYGDISKAYDPLWGESGVLGYPVGDRYPTPGNGWTQAFQFGRIHTSPASGAHAVYGPVSGAYDALRGESGVLGYPVGARYGTAGGGITQAFQNGRIHWSPGTGAHAVYGDISRAYDPLWGESGVLGYPVSDRYPTPGNGWTQAFQFGRIHTSPASGAHAVYGDISRAYDPLWGESGVLGYPISDRYPTPGNGWTQAFQFGRIHTSPGTGAHAVYGDISKAYDPLWGESGVLGYPVGARYPTPGNGWTQAFQFGRIHTSPATGAYAVLQPISPVYDSHWGESGQLGYPLGNAVTAADGSVSQAFQRGRITVRGGQVTVSLG</sequence>
<dbReference type="Pfam" id="PF08310">
    <property type="entry name" value="LGFP"/>
    <property type="match status" value="7"/>
</dbReference>
<gene>
    <name evidence="11" type="ORF">ACFO3M_22350</name>
</gene>
<name>A0ABV9LPT5_9ACTN</name>
<dbReference type="PROSITE" id="PS00138">
    <property type="entry name" value="SUBTILASE_SER"/>
    <property type="match status" value="1"/>
</dbReference>
<keyword evidence="6" id="KW-0624">Polysaccharide degradation</keyword>
<dbReference type="PROSITE" id="PS51892">
    <property type="entry name" value="SUBTILASE"/>
    <property type="match status" value="1"/>
</dbReference>
<dbReference type="CDD" id="cd00063">
    <property type="entry name" value="FN3"/>
    <property type="match status" value="2"/>
</dbReference>
<dbReference type="PRINTS" id="PR00014">
    <property type="entry name" value="FNTYPEIII"/>
</dbReference>
<evidence type="ECO:0000256" key="9">
    <source>
        <dbReference type="SAM" id="SignalP"/>
    </source>
</evidence>
<feature type="active site" description="Charge relay system" evidence="7">
    <location>
        <position position="121"/>
    </location>
</feature>
<dbReference type="PROSITE" id="PS00137">
    <property type="entry name" value="SUBTILASE_HIS"/>
    <property type="match status" value="1"/>
</dbReference>
<keyword evidence="2 7" id="KW-0645">Protease</keyword>
<dbReference type="Gene3D" id="2.60.40.10">
    <property type="entry name" value="Immunoglobulins"/>
    <property type="match status" value="3"/>
</dbReference>
<reference evidence="12" key="1">
    <citation type="journal article" date="2019" name="Int. J. Syst. Evol. Microbiol.">
        <title>The Global Catalogue of Microorganisms (GCM) 10K type strain sequencing project: providing services to taxonomists for standard genome sequencing and annotation.</title>
        <authorList>
            <consortium name="The Broad Institute Genomics Platform"/>
            <consortium name="The Broad Institute Genome Sequencing Center for Infectious Disease"/>
            <person name="Wu L."/>
            <person name="Ma J."/>
        </authorList>
    </citation>
    <scope>NUCLEOTIDE SEQUENCE [LARGE SCALE GENOMIC DNA]</scope>
    <source>
        <strain evidence="12">CCUG 62763</strain>
    </source>
</reference>
<evidence type="ECO:0000256" key="6">
    <source>
        <dbReference type="ARBA" id="ARBA00023326"/>
    </source>
</evidence>
<dbReference type="InterPro" id="IPR022398">
    <property type="entry name" value="Peptidase_S8_His-AS"/>
</dbReference>
<dbReference type="PROSITE" id="PS50853">
    <property type="entry name" value="FN3"/>
    <property type="match status" value="2"/>
</dbReference>
<dbReference type="PRINTS" id="PR00723">
    <property type="entry name" value="SUBTILISIN"/>
</dbReference>
<dbReference type="Pfam" id="PF00082">
    <property type="entry name" value="Peptidase_S8"/>
    <property type="match status" value="1"/>
</dbReference>
<dbReference type="InterPro" id="IPR050131">
    <property type="entry name" value="Peptidase_S8_subtilisin-like"/>
</dbReference>
<organism evidence="11 12">
    <name type="scientific">Geodermatophilus arenarius</name>
    <dbReference type="NCBI Taxonomy" id="1137990"/>
    <lineage>
        <taxon>Bacteria</taxon>
        <taxon>Bacillati</taxon>
        <taxon>Actinomycetota</taxon>
        <taxon>Actinomycetes</taxon>
        <taxon>Geodermatophilales</taxon>
        <taxon>Geodermatophilaceae</taxon>
        <taxon>Geodermatophilus</taxon>
    </lineage>
</organism>
<evidence type="ECO:0000256" key="2">
    <source>
        <dbReference type="ARBA" id="ARBA00022670"/>
    </source>
</evidence>
<evidence type="ECO:0000256" key="7">
    <source>
        <dbReference type="PROSITE-ProRule" id="PRU01240"/>
    </source>
</evidence>
<dbReference type="RefSeq" id="WP_387994330.1">
    <property type="nucleotide sequence ID" value="NZ_JBHSGR010000040.1"/>
</dbReference>
<feature type="domain" description="Fibronectin type-III" evidence="10">
    <location>
        <begin position="625"/>
        <end position="714"/>
    </location>
</feature>
<feature type="domain" description="Fibronectin type-III" evidence="10">
    <location>
        <begin position="715"/>
        <end position="804"/>
    </location>
</feature>
<accession>A0ABV9LPT5</accession>
<feature type="active site" description="Charge relay system" evidence="7">
    <location>
        <position position="151"/>
    </location>
</feature>
<evidence type="ECO:0000256" key="1">
    <source>
        <dbReference type="ARBA" id="ARBA00011073"/>
    </source>
</evidence>
<dbReference type="InterPro" id="IPR036116">
    <property type="entry name" value="FN3_sf"/>
</dbReference>